<feature type="compositionally biased region" description="Basic and acidic residues" evidence="1">
    <location>
        <begin position="8"/>
        <end position="25"/>
    </location>
</feature>
<name>A0A059C7R9_EUCGR</name>
<accession>A0A059C7R9</accession>
<dbReference type="InParanoid" id="A0A059C7R9"/>
<protein>
    <submittedName>
        <fullName evidence="2">Uncharacterized protein</fullName>
    </submittedName>
</protein>
<gene>
    <name evidence="2" type="ORF">EUGRSUZ_E02553</name>
</gene>
<dbReference type="Gramene" id="KCW73960">
    <property type="protein sequence ID" value="KCW73960"/>
    <property type="gene ID" value="EUGRSUZ_E02553"/>
</dbReference>
<sequence length="66" mass="7378">MMTTDPGESEKRGCSEFLSFKDERPSPMNNDSRSKCEIILETSKVATIDKVHSGLVAELTQFILDN</sequence>
<feature type="region of interest" description="Disordered" evidence="1">
    <location>
        <begin position="1"/>
        <end position="32"/>
    </location>
</feature>
<organism evidence="2">
    <name type="scientific">Eucalyptus grandis</name>
    <name type="common">Flooded gum</name>
    <dbReference type="NCBI Taxonomy" id="71139"/>
    <lineage>
        <taxon>Eukaryota</taxon>
        <taxon>Viridiplantae</taxon>
        <taxon>Streptophyta</taxon>
        <taxon>Embryophyta</taxon>
        <taxon>Tracheophyta</taxon>
        <taxon>Spermatophyta</taxon>
        <taxon>Magnoliopsida</taxon>
        <taxon>eudicotyledons</taxon>
        <taxon>Gunneridae</taxon>
        <taxon>Pentapetalae</taxon>
        <taxon>rosids</taxon>
        <taxon>malvids</taxon>
        <taxon>Myrtales</taxon>
        <taxon>Myrtaceae</taxon>
        <taxon>Myrtoideae</taxon>
        <taxon>Eucalypteae</taxon>
        <taxon>Eucalyptus</taxon>
    </lineage>
</organism>
<evidence type="ECO:0000256" key="1">
    <source>
        <dbReference type="SAM" id="MobiDB-lite"/>
    </source>
</evidence>
<proteinExistence type="predicted"/>
<evidence type="ECO:0000313" key="2">
    <source>
        <dbReference type="EMBL" id="KCW73960.1"/>
    </source>
</evidence>
<dbReference type="AlphaFoldDB" id="A0A059C7R9"/>
<reference evidence="2" key="1">
    <citation type="submission" date="2013-07" db="EMBL/GenBank/DDBJ databases">
        <title>The genome of Eucalyptus grandis.</title>
        <authorList>
            <person name="Schmutz J."/>
            <person name="Hayes R."/>
            <person name="Myburg A."/>
            <person name="Tuskan G."/>
            <person name="Grattapaglia D."/>
            <person name="Rokhsar D.S."/>
        </authorList>
    </citation>
    <scope>NUCLEOTIDE SEQUENCE</scope>
    <source>
        <tissue evidence="2">Leaf extractions</tissue>
    </source>
</reference>
<dbReference type="EMBL" id="KK198757">
    <property type="protein sequence ID" value="KCW73960.1"/>
    <property type="molecule type" value="Genomic_DNA"/>
</dbReference>